<dbReference type="GO" id="GO:0043066">
    <property type="term" value="P:negative regulation of apoptotic process"/>
    <property type="evidence" value="ECO:0007669"/>
    <property type="project" value="TreeGrafter"/>
</dbReference>
<dbReference type="CDD" id="cd10429">
    <property type="entry name" value="GAAP_like"/>
    <property type="match status" value="1"/>
</dbReference>
<keyword evidence="3 5" id="KW-1133">Transmembrane helix</keyword>
<organism evidence="6 7">
    <name type="scientific">Microctonus hyperodae</name>
    <name type="common">Parasitoid wasp</name>
    <dbReference type="NCBI Taxonomy" id="165561"/>
    <lineage>
        <taxon>Eukaryota</taxon>
        <taxon>Metazoa</taxon>
        <taxon>Ecdysozoa</taxon>
        <taxon>Arthropoda</taxon>
        <taxon>Hexapoda</taxon>
        <taxon>Insecta</taxon>
        <taxon>Pterygota</taxon>
        <taxon>Neoptera</taxon>
        <taxon>Endopterygota</taxon>
        <taxon>Hymenoptera</taxon>
        <taxon>Apocrita</taxon>
        <taxon>Ichneumonoidea</taxon>
        <taxon>Braconidae</taxon>
        <taxon>Euphorinae</taxon>
        <taxon>Microctonus</taxon>
    </lineage>
</organism>
<evidence type="ECO:0000313" key="6">
    <source>
        <dbReference type="EMBL" id="KAK0161400.1"/>
    </source>
</evidence>
<feature type="transmembrane region" description="Helical" evidence="5">
    <location>
        <begin position="191"/>
        <end position="210"/>
    </location>
</feature>
<dbReference type="PANTHER" id="PTHR23291:SF50">
    <property type="entry name" value="PROTEIN LIFEGUARD 4"/>
    <property type="match status" value="1"/>
</dbReference>
<dbReference type="GO" id="GO:0016020">
    <property type="term" value="C:membrane"/>
    <property type="evidence" value="ECO:0007669"/>
    <property type="project" value="UniProtKB-SubCell"/>
</dbReference>
<comment type="similarity">
    <text evidence="5">Belongs to the BI1 family.</text>
</comment>
<dbReference type="InterPro" id="IPR006214">
    <property type="entry name" value="Bax_inhibitor_1-related"/>
</dbReference>
<dbReference type="PANTHER" id="PTHR23291">
    <property type="entry name" value="BAX INHIBITOR-RELATED"/>
    <property type="match status" value="1"/>
</dbReference>
<feature type="transmembrane region" description="Helical" evidence="5">
    <location>
        <begin position="134"/>
        <end position="154"/>
    </location>
</feature>
<dbReference type="Proteomes" id="UP001168972">
    <property type="component" value="Unassembled WGS sequence"/>
</dbReference>
<sequence length="248" mass="27973">MASVPLLLMNDDVEGGKEISEDSIQNDFAYRNNVHNADIRIRMAFLRKVYGLISIQLLMTVMVSAVFMMSSPVKLFVQQNPWMMGMSFILTMGVLIALHFKRKEHPTNLILLSIFTIIQSYTIGTIVTLYDTRIVIEALFITLVIVIGLTAYAFQSKKDFSFMGFGLFAGLMALLIGGIMQIFIQSAVLEILISICGALLFALFIIYDTYMMMQILSPEEYILAAINIYLDIINLFLHILRALAATRQ</sequence>
<feature type="transmembrane region" description="Helical" evidence="5">
    <location>
        <begin position="82"/>
        <end position="100"/>
    </location>
</feature>
<keyword evidence="4 5" id="KW-0472">Membrane</keyword>
<evidence type="ECO:0000256" key="3">
    <source>
        <dbReference type="ARBA" id="ARBA00022989"/>
    </source>
</evidence>
<evidence type="ECO:0000256" key="5">
    <source>
        <dbReference type="RuleBase" id="RU004379"/>
    </source>
</evidence>
<proteinExistence type="inferred from homology"/>
<dbReference type="Pfam" id="PF01027">
    <property type="entry name" value="Bax1-I"/>
    <property type="match status" value="1"/>
</dbReference>
<evidence type="ECO:0000256" key="1">
    <source>
        <dbReference type="ARBA" id="ARBA00004141"/>
    </source>
</evidence>
<feature type="transmembrane region" description="Helical" evidence="5">
    <location>
        <begin position="109"/>
        <end position="128"/>
    </location>
</feature>
<comment type="subcellular location">
    <subcellularLocation>
        <location evidence="1">Membrane</location>
        <topology evidence="1">Multi-pass membrane protein</topology>
    </subcellularLocation>
</comment>
<accession>A0AA39F1W0</accession>
<evidence type="ECO:0000256" key="2">
    <source>
        <dbReference type="ARBA" id="ARBA00022692"/>
    </source>
</evidence>
<gene>
    <name evidence="6" type="ORF">PV327_009874</name>
</gene>
<evidence type="ECO:0000256" key="4">
    <source>
        <dbReference type="ARBA" id="ARBA00023136"/>
    </source>
</evidence>
<feature type="transmembrane region" description="Helical" evidence="5">
    <location>
        <begin position="222"/>
        <end position="244"/>
    </location>
</feature>
<reference evidence="6" key="1">
    <citation type="journal article" date="2023" name="bioRxiv">
        <title>Scaffold-level genome assemblies of two parasitoid biocontrol wasps reveal the parthenogenesis mechanism and an associated novel virus.</title>
        <authorList>
            <person name="Inwood S."/>
            <person name="Skelly J."/>
            <person name="Guhlin J."/>
            <person name="Harrop T."/>
            <person name="Goldson S."/>
            <person name="Dearden P."/>
        </authorList>
    </citation>
    <scope>NUCLEOTIDE SEQUENCE</scope>
    <source>
        <strain evidence="6">Lincoln</strain>
        <tissue evidence="6">Whole body</tissue>
    </source>
</reference>
<name>A0AA39F1W0_MICHY</name>
<protein>
    <submittedName>
        <fullName evidence="6">Uncharacterized protein</fullName>
    </submittedName>
</protein>
<feature type="transmembrane region" description="Helical" evidence="5">
    <location>
        <begin position="49"/>
        <end position="70"/>
    </location>
</feature>
<feature type="transmembrane region" description="Helical" evidence="5">
    <location>
        <begin position="166"/>
        <end position="185"/>
    </location>
</feature>
<dbReference type="AlphaFoldDB" id="A0AA39F1W0"/>
<keyword evidence="2 5" id="KW-0812">Transmembrane</keyword>
<dbReference type="EMBL" id="JAQQBR010001835">
    <property type="protein sequence ID" value="KAK0161400.1"/>
    <property type="molecule type" value="Genomic_DNA"/>
</dbReference>
<reference evidence="6" key="2">
    <citation type="submission" date="2023-03" db="EMBL/GenBank/DDBJ databases">
        <authorList>
            <person name="Inwood S.N."/>
            <person name="Skelly J.G."/>
            <person name="Guhlin J."/>
            <person name="Harrop T.W.R."/>
            <person name="Goldson S.G."/>
            <person name="Dearden P.K."/>
        </authorList>
    </citation>
    <scope>NUCLEOTIDE SEQUENCE</scope>
    <source>
        <strain evidence="6">Lincoln</strain>
        <tissue evidence="6">Whole body</tissue>
    </source>
</reference>
<evidence type="ECO:0000313" key="7">
    <source>
        <dbReference type="Proteomes" id="UP001168972"/>
    </source>
</evidence>
<comment type="caution">
    <text evidence="6">The sequence shown here is derived from an EMBL/GenBank/DDBJ whole genome shotgun (WGS) entry which is preliminary data.</text>
</comment>
<keyword evidence="7" id="KW-1185">Reference proteome</keyword>